<evidence type="ECO:0000313" key="2">
    <source>
        <dbReference type="EMBL" id="MBP1299498.1"/>
    </source>
</evidence>
<dbReference type="EMBL" id="JBGBZA010000002">
    <property type="protein sequence ID" value="MEY9314944.1"/>
    <property type="molecule type" value="Genomic_DNA"/>
</dbReference>
<evidence type="ECO:0000256" key="1">
    <source>
        <dbReference type="SAM" id="MobiDB-lite"/>
    </source>
</evidence>
<dbReference type="InterPro" id="IPR027587">
    <property type="entry name" value="TrbK"/>
</dbReference>
<dbReference type="RefSeq" id="WP_016845887.1">
    <property type="nucleotide sequence ID" value="NZ_BJNL01000057.1"/>
</dbReference>
<protein>
    <submittedName>
        <fullName evidence="2">Conjugative transfer region protein TrbK</fullName>
    </submittedName>
</protein>
<evidence type="ECO:0000313" key="4">
    <source>
        <dbReference type="Proteomes" id="UP000673383"/>
    </source>
</evidence>
<sequence length="123" mass="13181">MTDVKAFKALSLLTTIGLVAVAACTIQLRGLDASRSAPKAEQGTDAASSELARCRGVTPEDTVGYRHCKQIWDENRRRFFGKRIGPADPGQNDSFAGLAPAPKDQSRIPQAYPQPATPEASKP</sequence>
<dbReference type="AlphaFoldDB" id="A0A4Q4K4I6"/>
<dbReference type="EMBL" id="JAFICZ010000001">
    <property type="protein sequence ID" value="MBP1299498.1"/>
    <property type="molecule type" value="Genomic_DNA"/>
</dbReference>
<keyword evidence="5" id="KW-1185">Reference proteome</keyword>
<feature type="region of interest" description="Disordered" evidence="1">
    <location>
        <begin position="81"/>
        <end position="123"/>
    </location>
</feature>
<dbReference type="NCBIfam" id="TIGR04360">
    <property type="entry name" value="other_trbK"/>
    <property type="match status" value="1"/>
</dbReference>
<dbReference type="Proteomes" id="UP000673383">
    <property type="component" value="Unassembled WGS sequence"/>
</dbReference>
<proteinExistence type="predicted"/>
<name>A0A4Q4K4I6_BRAEL</name>
<dbReference type="PROSITE" id="PS51257">
    <property type="entry name" value="PROKAR_LIPOPROTEIN"/>
    <property type="match status" value="1"/>
</dbReference>
<comment type="caution">
    <text evidence="2">The sequence shown here is derived from an EMBL/GenBank/DDBJ whole genome shotgun (WGS) entry which is preliminary data.</text>
</comment>
<evidence type="ECO:0000313" key="5">
    <source>
        <dbReference type="Proteomes" id="UP001565471"/>
    </source>
</evidence>
<dbReference type="Proteomes" id="UP001565471">
    <property type="component" value="Unassembled WGS sequence"/>
</dbReference>
<reference evidence="3 5" key="2">
    <citation type="submission" date="2024-07" db="EMBL/GenBank/DDBJ databases">
        <title>Genomic Encyclopedia of Type Strains, Phase V (KMG-V): Genome sequencing to study the core and pangenomes of soil and plant-associated prokaryotes.</title>
        <authorList>
            <person name="Whitman W."/>
        </authorList>
    </citation>
    <scope>NUCLEOTIDE SEQUENCE [LARGE SCALE GENOMIC DNA]</scope>
    <source>
        <strain evidence="3 5">USDA 415</strain>
    </source>
</reference>
<reference evidence="2" key="1">
    <citation type="submission" date="2021-02" db="EMBL/GenBank/DDBJ databases">
        <title>Genomic Encyclopedia of Type Strains, Phase IV (KMG-V): Genome sequencing to study the core and pangenomes of soil and plant-associated prokaryotes.</title>
        <authorList>
            <person name="Whitman W."/>
        </authorList>
    </citation>
    <scope>NUCLEOTIDE SEQUENCE</scope>
    <source>
        <strain evidence="2">USDA 406</strain>
    </source>
</reference>
<accession>A0A4Q4K4I6</accession>
<evidence type="ECO:0000313" key="3">
    <source>
        <dbReference type="EMBL" id="MEY9314944.1"/>
    </source>
</evidence>
<dbReference type="Pfam" id="PF20084">
    <property type="entry name" value="TrbK"/>
    <property type="match status" value="1"/>
</dbReference>
<dbReference type="GeneID" id="92956631"/>
<gene>
    <name evidence="3" type="ORF">ABIF29_001743</name>
    <name evidence="2" type="ORF">JOH49_009251</name>
</gene>
<organism evidence="2 4">
    <name type="scientific">Bradyrhizobium elkanii</name>
    <dbReference type="NCBI Taxonomy" id="29448"/>
    <lineage>
        <taxon>Bacteria</taxon>
        <taxon>Pseudomonadati</taxon>
        <taxon>Pseudomonadota</taxon>
        <taxon>Alphaproteobacteria</taxon>
        <taxon>Hyphomicrobiales</taxon>
        <taxon>Nitrobacteraceae</taxon>
        <taxon>Bradyrhizobium</taxon>
    </lineage>
</organism>